<dbReference type="InterPro" id="IPR025724">
    <property type="entry name" value="GAG-pre-integrase_dom"/>
</dbReference>
<evidence type="ECO:0000259" key="3">
    <source>
        <dbReference type="Pfam" id="PF07727"/>
    </source>
</evidence>
<dbReference type="Gramene" id="VVA35516">
    <property type="protein sequence ID" value="VVA35516"/>
    <property type="gene ID" value="Prudul26B023414"/>
</dbReference>
<dbReference type="PANTHER" id="PTHR11439:SF450">
    <property type="entry name" value="REVERSE TRANSCRIPTASE TY1_COPIA-TYPE DOMAIN-CONTAINING PROTEIN"/>
    <property type="match status" value="1"/>
</dbReference>
<dbReference type="InterPro" id="IPR036397">
    <property type="entry name" value="RNaseH_sf"/>
</dbReference>
<dbReference type="OMA" id="CACNESH"/>
<name>A0A5E4G702_PRUDU</name>
<evidence type="ECO:0000313" key="7">
    <source>
        <dbReference type="Proteomes" id="UP000327085"/>
    </source>
</evidence>
<evidence type="ECO:0000259" key="5">
    <source>
        <dbReference type="Pfam" id="PF22936"/>
    </source>
</evidence>
<organism evidence="6 7">
    <name type="scientific">Prunus dulcis</name>
    <name type="common">Almond</name>
    <name type="synonym">Amygdalus dulcis</name>
    <dbReference type="NCBI Taxonomy" id="3755"/>
    <lineage>
        <taxon>Eukaryota</taxon>
        <taxon>Viridiplantae</taxon>
        <taxon>Streptophyta</taxon>
        <taxon>Embryophyta</taxon>
        <taxon>Tracheophyta</taxon>
        <taxon>Spermatophyta</taxon>
        <taxon>Magnoliopsida</taxon>
        <taxon>eudicotyledons</taxon>
        <taxon>Gunneridae</taxon>
        <taxon>Pentapetalae</taxon>
        <taxon>rosids</taxon>
        <taxon>fabids</taxon>
        <taxon>Rosales</taxon>
        <taxon>Rosaceae</taxon>
        <taxon>Amygdaloideae</taxon>
        <taxon>Amygdaleae</taxon>
        <taxon>Prunus</taxon>
    </lineage>
</organism>
<dbReference type="Pfam" id="PF22936">
    <property type="entry name" value="Pol_BBD"/>
    <property type="match status" value="1"/>
</dbReference>
<keyword evidence="1" id="KW-0645">Protease</keyword>
<keyword evidence="1" id="KW-0064">Aspartyl protease</keyword>
<dbReference type="Pfam" id="PF13976">
    <property type="entry name" value="gag_pre-integrs"/>
    <property type="match status" value="1"/>
</dbReference>
<keyword evidence="1" id="KW-0378">Hydrolase</keyword>
<evidence type="ECO:0000259" key="4">
    <source>
        <dbReference type="Pfam" id="PF13976"/>
    </source>
</evidence>
<evidence type="ECO:0000256" key="2">
    <source>
        <dbReference type="SAM" id="MobiDB-lite"/>
    </source>
</evidence>
<protein>
    <submittedName>
        <fullName evidence="6">PREDICTED: Retrovirus-related Pol poly from</fullName>
    </submittedName>
</protein>
<accession>A0A5E4G702</accession>
<gene>
    <name evidence="6" type="ORF">ALMOND_2B023414</name>
</gene>
<dbReference type="Gene3D" id="3.30.420.10">
    <property type="entry name" value="Ribonuclease H-like superfamily/Ribonuclease H"/>
    <property type="match status" value="1"/>
</dbReference>
<feature type="domain" description="Reverse transcriptase Ty1/copia-type" evidence="3">
    <location>
        <begin position="540"/>
        <end position="699"/>
    </location>
</feature>
<dbReference type="InterPro" id="IPR013103">
    <property type="entry name" value="RVT_2"/>
</dbReference>
<feature type="compositionally biased region" description="Low complexity" evidence="2">
    <location>
        <begin position="424"/>
        <end position="438"/>
    </location>
</feature>
<evidence type="ECO:0000313" key="6">
    <source>
        <dbReference type="EMBL" id="VVA35516.1"/>
    </source>
</evidence>
<feature type="compositionally biased region" description="Polar residues" evidence="2">
    <location>
        <begin position="24"/>
        <end position="42"/>
    </location>
</feature>
<sequence>GRGRGRFHSNSGSQFHSRNHPFPGTNNSSGRGLLPTPSSFFPGNTSNGTNSNGFFYNSSGFSPDRSMTCQICERKGHSALTCRQRLNLSYNANVVPARFQAPSAHYAHSAFPPTDNLWLADSGASNHVTSNMSNLGHSSPYTGSETLRVGDGNSLPISHTRSTILHTSNAKFHLLNVLHVPQVAHNLLSVHKFVSDNHCSLIFDEIGVSIKDNATQRMLYQGPCEQGLYPIYCSSSVQVSPLSSGTSPIAFLVSKASIHTWHKRLGHPHSAVLKTIVTSNQLPLEDSSFSKPQCTDCILGKATRLPFTPSFSVSTTPLELVHSDVWGPSPIDSCTGYRYYVLFLDDYTKHVIFHEDHFPFTVSSSSPPSSSSSTFQFPINLTFLQSSSPTREVCTSLPPVSPSSTSPQLNFSLSLPAFPLGSPSASDSPLPSSIASLPSPAPPPQNTHSMVTRSKNGITKPKALFATQHPISSSLDHLSLFPTTPTTYKQAVKSKVWQDAMQAEFDALLKTNTWTLVPPSSSQNIVGCKWVYRIKHTADDVSNAFLHGSLKEDVFMEQPPGFLDSTTPHYVCKLNRSLYGLKQAPRAWYEELFHSLLQLGFRSSQADSSLFIKSAPSLVFILVYVDDILVTGPSSLACHQVIKQLSSIFPVKDLGPVHYFLGLEVHRSSQGLALSQTKYAYDLLQRTDFLGAKPCSTPLGSSKLDLDSPALSDPTFYRSTVGALQYLTWTRPDLAFAVNQVCQHMHNPRESHLAAVKRILRYLKGTLHLGL</sequence>
<proteinExistence type="predicted"/>
<feature type="non-terminal residue" evidence="6">
    <location>
        <position position="771"/>
    </location>
</feature>
<feature type="non-terminal residue" evidence="6">
    <location>
        <position position="1"/>
    </location>
</feature>
<dbReference type="GO" id="GO:0004190">
    <property type="term" value="F:aspartic-type endopeptidase activity"/>
    <property type="evidence" value="ECO:0007669"/>
    <property type="project" value="UniProtKB-KW"/>
</dbReference>
<dbReference type="InterPro" id="IPR043502">
    <property type="entry name" value="DNA/RNA_pol_sf"/>
</dbReference>
<feature type="domain" description="Retrovirus-related Pol polyprotein from transposon TNT 1-94-like beta-barrel" evidence="5">
    <location>
        <begin position="118"/>
        <end position="195"/>
    </location>
</feature>
<dbReference type="InterPro" id="IPR054722">
    <property type="entry name" value="PolX-like_BBD"/>
</dbReference>
<feature type="region of interest" description="Disordered" evidence="2">
    <location>
        <begin position="1"/>
        <end position="44"/>
    </location>
</feature>
<dbReference type="InParanoid" id="A0A5E4G702"/>
<dbReference type="Pfam" id="PF07727">
    <property type="entry name" value="RVT_2"/>
    <property type="match status" value="1"/>
</dbReference>
<reference evidence="7" key="1">
    <citation type="journal article" date="2020" name="Plant J.">
        <title>Transposons played a major role in the diversification between the closely related almond and peach genomes: results from the almond genome sequence.</title>
        <authorList>
            <person name="Alioto T."/>
            <person name="Alexiou K.G."/>
            <person name="Bardil A."/>
            <person name="Barteri F."/>
            <person name="Castanera R."/>
            <person name="Cruz F."/>
            <person name="Dhingra A."/>
            <person name="Duval H."/>
            <person name="Fernandez I Marti A."/>
            <person name="Frias L."/>
            <person name="Galan B."/>
            <person name="Garcia J.L."/>
            <person name="Howad W."/>
            <person name="Gomez-Garrido J."/>
            <person name="Gut M."/>
            <person name="Julca I."/>
            <person name="Morata J."/>
            <person name="Puigdomenech P."/>
            <person name="Ribeca P."/>
            <person name="Rubio Cabetas M.J."/>
            <person name="Vlasova A."/>
            <person name="Wirthensohn M."/>
            <person name="Garcia-Mas J."/>
            <person name="Gabaldon T."/>
            <person name="Casacuberta J.M."/>
            <person name="Arus P."/>
        </authorList>
    </citation>
    <scope>NUCLEOTIDE SEQUENCE [LARGE SCALE GENOMIC DNA]</scope>
    <source>
        <strain evidence="7">cv. Texas</strain>
    </source>
</reference>
<feature type="region of interest" description="Disordered" evidence="2">
    <location>
        <begin position="424"/>
        <end position="452"/>
    </location>
</feature>
<dbReference type="AlphaFoldDB" id="A0A5E4G702"/>
<dbReference type="PANTHER" id="PTHR11439">
    <property type="entry name" value="GAG-POL-RELATED RETROTRANSPOSON"/>
    <property type="match status" value="1"/>
</dbReference>
<dbReference type="EMBL" id="CABIKO010000392">
    <property type="protein sequence ID" value="VVA35516.1"/>
    <property type="molecule type" value="Genomic_DNA"/>
</dbReference>
<feature type="domain" description="GAG-pre-integrase" evidence="4">
    <location>
        <begin position="227"/>
        <end position="301"/>
    </location>
</feature>
<dbReference type="SUPFAM" id="SSF56672">
    <property type="entry name" value="DNA/RNA polymerases"/>
    <property type="match status" value="1"/>
</dbReference>
<evidence type="ECO:0000256" key="1">
    <source>
        <dbReference type="ARBA" id="ARBA00022750"/>
    </source>
</evidence>
<dbReference type="GO" id="GO:0003676">
    <property type="term" value="F:nucleic acid binding"/>
    <property type="evidence" value="ECO:0007669"/>
    <property type="project" value="InterPro"/>
</dbReference>
<dbReference type="Proteomes" id="UP000327085">
    <property type="component" value="Chromosome 3"/>
</dbReference>